<keyword evidence="1" id="KW-0597">Phosphoprotein</keyword>
<dbReference type="GO" id="GO:0006397">
    <property type="term" value="P:mRNA processing"/>
    <property type="evidence" value="ECO:0007669"/>
    <property type="project" value="InterPro"/>
</dbReference>
<sequence length="354" mass="38973">MDIENETTNHQDTEEEMEMGLLHQHISIRDQSPDSDCVNSRGYDADTISLHHQQRRKPSDDISARARRLYVGNLLYNINEDQLRQVFEPFGDIELVQLPLQQETGLCKGFGFVQFVRLQDARAAQILNGQLDIGGRVIKVSAVSAHVGMQDIGAYTADYDDDDEGGGISFNARSRDILMQKLDCSETASLGSPDVSGLPVSPVLGFAPTFSLVVGQTSLPVALAGFPNPSVTFNVIGDPSECLMLQNMFDPKSEVVVLALSSSLTFIQTGLLVEPDFYLDIEEDVQDECSKFGEVKHIHVDKDSAGHVYLQFENTKAASDAQRALHGRWFAGKMVTAVFMVSLSQTCSNRLHDS</sequence>
<dbReference type="PROSITE" id="PS50102">
    <property type="entry name" value="RRM"/>
    <property type="match status" value="2"/>
</dbReference>
<comment type="caution">
    <text evidence="6">The sequence shown here is derived from an EMBL/GenBank/DDBJ whole genome shotgun (WGS) entry which is preliminary data.</text>
</comment>
<dbReference type="Pfam" id="PF15519">
    <property type="entry name" value="RBM39linker"/>
    <property type="match status" value="1"/>
</dbReference>
<gene>
    <name evidence="6" type="ORF">GIB67_040807</name>
</gene>
<dbReference type="PANTHER" id="PTHR48036">
    <property type="entry name" value="SPLICING FACTOR (PAD-1), PUTATIVE (AFU_ORTHOLOGUE AFUA_1G15810)-RELATED"/>
    <property type="match status" value="1"/>
</dbReference>
<feature type="domain" description="RRM" evidence="5">
    <location>
        <begin position="67"/>
        <end position="145"/>
    </location>
</feature>
<dbReference type="EMBL" id="JACGCM010000276">
    <property type="protein sequence ID" value="KAF6174314.1"/>
    <property type="molecule type" value="Genomic_DNA"/>
</dbReference>
<keyword evidence="3 4" id="KW-0694">RNA-binding</keyword>
<keyword evidence="2" id="KW-0677">Repeat</keyword>
<dbReference type="SMART" id="SM00360">
    <property type="entry name" value="RRM"/>
    <property type="match status" value="2"/>
</dbReference>
<dbReference type="NCBIfam" id="TIGR01622">
    <property type="entry name" value="SF-CC1"/>
    <property type="match status" value="1"/>
</dbReference>
<dbReference type="AlphaFoldDB" id="A0A7J7P5A9"/>
<dbReference type="SUPFAM" id="SSF54928">
    <property type="entry name" value="RNA-binding domain, RBD"/>
    <property type="match status" value="1"/>
</dbReference>
<dbReference type="InterPro" id="IPR012677">
    <property type="entry name" value="Nucleotide-bd_a/b_plait_sf"/>
</dbReference>
<dbReference type="SMART" id="SM00361">
    <property type="entry name" value="RRM_1"/>
    <property type="match status" value="1"/>
</dbReference>
<dbReference type="Pfam" id="PF00076">
    <property type="entry name" value="RRM_1"/>
    <property type="match status" value="2"/>
</dbReference>
<evidence type="ECO:0000256" key="2">
    <source>
        <dbReference type="ARBA" id="ARBA00022737"/>
    </source>
</evidence>
<evidence type="ECO:0000259" key="5">
    <source>
        <dbReference type="PROSITE" id="PS50102"/>
    </source>
</evidence>
<dbReference type="InterPro" id="IPR000504">
    <property type="entry name" value="RRM_dom"/>
</dbReference>
<evidence type="ECO:0000313" key="6">
    <source>
        <dbReference type="EMBL" id="KAF6174314.1"/>
    </source>
</evidence>
<dbReference type="Gene3D" id="3.30.70.330">
    <property type="match status" value="2"/>
</dbReference>
<feature type="domain" description="RRM" evidence="5">
    <location>
        <begin position="282"/>
        <end position="342"/>
    </location>
</feature>
<accession>A0A7J7P5A9</accession>
<reference evidence="6 7" key="1">
    <citation type="journal article" date="2020" name="IScience">
        <title>Genome Sequencing of the Endangered Kingdonia uniflora (Circaeasteraceae, Ranunculales) Reveals Potential Mechanisms of Evolutionary Specialization.</title>
        <authorList>
            <person name="Sun Y."/>
            <person name="Deng T."/>
            <person name="Zhang A."/>
            <person name="Moore M.J."/>
            <person name="Landis J.B."/>
            <person name="Lin N."/>
            <person name="Zhang H."/>
            <person name="Zhang X."/>
            <person name="Huang J."/>
            <person name="Zhang X."/>
            <person name="Sun H."/>
            <person name="Wang H."/>
        </authorList>
    </citation>
    <scope>NUCLEOTIDE SEQUENCE [LARGE SCALE GENOMIC DNA]</scope>
    <source>
        <strain evidence="6">TB1705</strain>
        <tissue evidence="6">Leaf</tissue>
    </source>
</reference>
<dbReference type="InterPro" id="IPR035979">
    <property type="entry name" value="RBD_domain_sf"/>
</dbReference>
<dbReference type="GO" id="GO:0005634">
    <property type="term" value="C:nucleus"/>
    <property type="evidence" value="ECO:0007669"/>
    <property type="project" value="InterPro"/>
</dbReference>
<protein>
    <recommendedName>
        <fullName evidence="5">RRM domain-containing protein</fullName>
    </recommendedName>
</protein>
<dbReference type="InterPro" id="IPR006509">
    <property type="entry name" value="RBM39_SF"/>
</dbReference>
<evidence type="ECO:0000256" key="1">
    <source>
        <dbReference type="ARBA" id="ARBA00022553"/>
    </source>
</evidence>
<dbReference type="InterPro" id="IPR029123">
    <property type="entry name" value="RBM39_linker"/>
</dbReference>
<organism evidence="6 7">
    <name type="scientific">Kingdonia uniflora</name>
    <dbReference type="NCBI Taxonomy" id="39325"/>
    <lineage>
        <taxon>Eukaryota</taxon>
        <taxon>Viridiplantae</taxon>
        <taxon>Streptophyta</taxon>
        <taxon>Embryophyta</taxon>
        <taxon>Tracheophyta</taxon>
        <taxon>Spermatophyta</taxon>
        <taxon>Magnoliopsida</taxon>
        <taxon>Ranunculales</taxon>
        <taxon>Circaeasteraceae</taxon>
        <taxon>Kingdonia</taxon>
    </lineage>
</organism>
<evidence type="ECO:0000313" key="7">
    <source>
        <dbReference type="Proteomes" id="UP000541444"/>
    </source>
</evidence>
<dbReference type="GO" id="GO:0003723">
    <property type="term" value="F:RNA binding"/>
    <property type="evidence" value="ECO:0007669"/>
    <property type="project" value="UniProtKB-UniRule"/>
</dbReference>
<evidence type="ECO:0000256" key="3">
    <source>
        <dbReference type="ARBA" id="ARBA00022884"/>
    </source>
</evidence>
<proteinExistence type="predicted"/>
<dbReference type="Proteomes" id="UP000541444">
    <property type="component" value="Unassembled WGS sequence"/>
</dbReference>
<dbReference type="CDD" id="cd12285">
    <property type="entry name" value="RRM3_RBM39_like"/>
    <property type="match status" value="1"/>
</dbReference>
<keyword evidence="7" id="KW-1185">Reference proteome</keyword>
<dbReference type="InterPro" id="IPR003954">
    <property type="entry name" value="RRM_euk-type"/>
</dbReference>
<name>A0A7J7P5A9_9MAGN</name>
<evidence type="ECO:0000256" key="4">
    <source>
        <dbReference type="PROSITE-ProRule" id="PRU00176"/>
    </source>
</evidence>
<dbReference type="OrthoDB" id="8123449at2759"/>